<dbReference type="OrthoDB" id="3415124at2"/>
<keyword evidence="3" id="KW-1185">Reference proteome</keyword>
<evidence type="ECO:0000313" key="2">
    <source>
        <dbReference type="EMBL" id="RLV47522.1"/>
    </source>
</evidence>
<reference evidence="2 3" key="1">
    <citation type="submission" date="2018-10" db="EMBL/GenBank/DDBJ databases">
        <title>Marmoricola sp. 4Q3S-7 whole genome shotgun sequence.</title>
        <authorList>
            <person name="Li F."/>
        </authorList>
    </citation>
    <scope>NUCLEOTIDE SEQUENCE [LARGE SCALE GENOMIC DNA]</scope>
    <source>
        <strain evidence="2 3">4Q3S-7</strain>
    </source>
</reference>
<protein>
    <recommendedName>
        <fullName evidence="1">Helicase XPB/Ssl2 N-terminal domain-containing protein</fullName>
    </recommendedName>
</protein>
<accession>A0A3L8NXW2</accession>
<dbReference type="Proteomes" id="UP000281708">
    <property type="component" value="Unassembled WGS sequence"/>
</dbReference>
<dbReference type="InterPro" id="IPR032830">
    <property type="entry name" value="XPB/Ssl2_N"/>
</dbReference>
<sequence>MSTTGAARSLADQLRGWPDERLAALIEARPDLGVPAPQDSAQLAARLSTRPAVVRALDSLSLLELTVLEAALHAPGSLHDVVHAAPASVDAALARLLDLALLWGTPEDLRPVSVLAEVLASPQGPPVGEVPRLLEGLSGPARALLDHLDERDADGRFESVTEPVRELLDRRLLQLREDRRHVSVPWSVRVALRGGRSTREPVDVVPRVATSEQSQRIADRAAAGAAFELVRRTELLLDHWGSHPVGVLRAGGLGVRDLRAAATLLAVEPAEAGLVVETAAAAGLLAPGSADDVDPAWLPTEAYDAWLTQPVAQRWMTLARAWLANPRLTGLIGARDEADRPVNALTPELERPWLPPARREALTELVETEGVLAAGTGLPSLLDRLRWRAPRRPAGRERAVTWAVEEAAVIGLTGLGGPATYAAALLTDGDAAAGLEPLLPAAVDHVLIQADLTAVAPGPLEQELARAIALVADVESRGGATTYRFSDASVRRAFDAGWSSVEIKEFLSSSSRTPVPQALDYLVDDVSRRFGTLRVGGAEAFLRSDDETALTALVTDPGAAGLRLRRIAPTVVVSDVPLHVLLPRLRELGHAPVVEAADGTVRIARPDVFRSRTSRRRPAGAELARRAARTSAVVAALRSGDRIAASRPAGQRAALPGDILSLLRTAAEGGDRVWIGYVDHAGSRMERVVRPLRVDGGALLADDEGEQRSFAVQRISEARLLG</sequence>
<dbReference type="RefSeq" id="WP_121807026.1">
    <property type="nucleotide sequence ID" value="NZ_RDBE01000010.1"/>
</dbReference>
<organism evidence="2 3">
    <name type="scientific">Nocardioides mangrovicus</name>
    <dbReference type="NCBI Taxonomy" id="2478913"/>
    <lineage>
        <taxon>Bacteria</taxon>
        <taxon>Bacillati</taxon>
        <taxon>Actinomycetota</taxon>
        <taxon>Actinomycetes</taxon>
        <taxon>Propionibacteriales</taxon>
        <taxon>Nocardioidaceae</taxon>
        <taxon>Nocardioides</taxon>
    </lineage>
</organism>
<gene>
    <name evidence="2" type="ORF">D9V37_15185</name>
</gene>
<name>A0A3L8NXW2_9ACTN</name>
<proteinExistence type="predicted"/>
<comment type="caution">
    <text evidence="2">The sequence shown here is derived from an EMBL/GenBank/DDBJ whole genome shotgun (WGS) entry which is preliminary data.</text>
</comment>
<evidence type="ECO:0000313" key="3">
    <source>
        <dbReference type="Proteomes" id="UP000281708"/>
    </source>
</evidence>
<dbReference type="EMBL" id="RDBE01000010">
    <property type="protein sequence ID" value="RLV47522.1"/>
    <property type="molecule type" value="Genomic_DNA"/>
</dbReference>
<dbReference type="AlphaFoldDB" id="A0A3L8NXW2"/>
<dbReference type="Pfam" id="PF13625">
    <property type="entry name" value="Helicase_C_3"/>
    <property type="match status" value="1"/>
</dbReference>
<feature type="domain" description="Helicase XPB/Ssl2 N-terminal" evidence="1">
    <location>
        <begin position="446"/>
        <end position="568"/>
    </location>
</feature>
<evidence type="ECO:0000259" key="1">
    <source>
        <dbReference type="Pfam" id="PF13625"/>
    </source>
</evidence>